<keyword evidence="5" id="KW-0804">Transcription</keyword>
<dbReference type="NCBIfam" id="TIGR02983">
    <property type="entry name" value="SigE-fam_strep"/>
    <property type="match status" value="1"/>
</dbReference>
<dbReference type="Proteomes" id="UP000291838">
    <property type="component" value="Unassembled WGS sequence"/>
</dbReference>
<dbReference type="InterPro" id="IPR014325">
    <property type="entry name" value="RNA_pol_sigma-E_actinobac"/>
</dbReference>
<dbReference type="EMBL" id="SDWS01000001">
    <property type="protein sequence ID" value="RYB96216.1"/>
    <property type="molecule type" value="Genomic_DNA"/>
</dbReference>
<evidence type="ECO:0000256" key="5">
    <source>
        <dbReference type="ARBA" id="ARBA00023163"/>
    </source>
</evidence>
<feature type="domain" description="RNA polymerase sigma factor 70 region 4 type 2" evidence="7">
    <location>
        <begin position="101"/>
        <end position="151"/>
    </location>
</feature>
<comment type="caution">
    <text evidence="8">The sequence shown here is derived from an EMBL/GenBank/DDBJ whole genome shotgun (WGS) entry which is preliminary data.</text>
</comment>
<comment type="similarity">
    <text evidence="1">Belongs to the sigma-70 factor family. ECF subfamily.</text>
</comment>
<keyword evidence="3" id="KW-0731">Sigma factor</keyword>
<dbReference type="Pfam" id="PF04542">
    <property type="entry name" value="Sigma70_r2"/>
    <property type="match status" value="1"/>
</dbReference>
<dbReference type="AlphaFoldDB" id="A0A4Q2S4G1"/>
<dbReference type="Gene3D" id="1.10.1740.10">
    <property type="match status" value="1"/>
</dbReference>
<dbReference type="InterPro" id="IPR036388">
    <property type="entry name" value="WH-like_DNA-bd_sf"/>
</dbReference>
<organism evidence="8 9">
    <name type="scientific">Nocardioides glacieisoli</name>
    <dbReference type="NCBI Taxonomy" id="1168730"/>
    <lineage>
        <taxon>Bacteria</taxon>
        <taxon>Bacillati</taxon>
        <taxon>Actinomycetota</taxon>
        <taxon>Actinomycetes</taxon>
        <taxon>Propionibacteriales</taxon>
        <taxon>Nocardioidaceae</taxon>
        <taxon>Nocardioides</taxon>
    </lineage>
</organism>
<dbReference type="InterPro" id="IPR039425">
    <property type="entry name" value="RNA_pol_sigma-70-like"/>
</dbReference>
<dbReference type="InterPro" id="IPR007627">
    <property type="entry name" value="RNA_pol_sigma70_r2"/>
</dbReference>
<dbReference type="NCBIfam" id="TIGR02937">
    <property type="entry name" value="sigma70-ECF"/>
    <property type="match status" value="1"/>
</dbReference>
<name>A0A4Q2S4G1_9ACTN</name>
<feature type="domain" description="RNA polymerase sigma-70 region 2" evidence="6">
    <location>
        <begin position="11"/>
        <end position="74"/>
    </location>
</feature>
<dbReference type="SUPFAM" id="SSF88659">
    <property type="entry name" value="Sigma3 and sigma4 domains of RNA polymerase sigma factors"/>
    <property type="match status" value="1"/>
</dbReference>
<dbReference type="InterPro" id="IPR013249">
    <property type="entry name" value="RNA_pol_sigma70_r4_t2"/>
</dbReference>
<proteinExistence type="inferred from homology"/>
<dbReference type="GO" id="GO:0006352">
    <property type="term" value="P:DNA-templated transcription initiation"/>
    <property type="evidence" value="ECO:0007669"/>
    <property type="project" value="InterPro"/>
</dbReference>
<dbReference type="PANTHER" id="PTHR43133">
    <property type="entry name" value="RNA POLYMERASE ECF-TYPE SIGMA FACTO"/>
    <property type="match status" value="1"/>
</dbReference>
<evidence type="ECO:0000259" key="7">
    <source>
        <dbReference type="Pfam" id="PF08281"/>
    </source>
</evidence>
<dbReference type="OrthoDB" id="3777963at2"/>
<keyword evidence="9" id="KW-1185">Reference proteome</keyword>
<keyword evidence="4" id="KW-0238">DNA-binding</keyword>
<sequence>MSNSESFDAFYAARAPRLVRNIYLRTGDATRAEDSVQEAFVRAWRRWDRLENDDPVGWVTTVAWRLAIRDWRRTLREAAARLGLEARSREHIRPPDELLHLHQALAKLTPAQRDVLVLHYFEDMPVRDVSKLLGMPEGTVKSHLSRGRDALREALALGGATT</sequence>
<dbReference type="Pfam" id="PF08281">
    <property type="entry name" value="Sigma70_r4_2"/>
    <property type="match status" value="1"/>
</dbReference>
<dbReference type="PANTHER" id="PTHR43133:SF50">
    <property type="entry name" value="ECF RNA POLYMERASE SIGMA FACTOR SIGM"/>
    <property type="match status" value="1"/>
</dbReference>
<dbReference type="RefSeq" id="WP_129473168.1">
    <property type="nucleotide sequence ID" value="NZ_SDWS01000001.1"/>
</dbReference>
<protein>
    <submittedName>
        <fullName evidence="8">SigE family RNA polymerase sigma factor</fullName>
    </submittedName>
</protein>
<evidence type="ECO:0000256" key="3">
    <source>
        <dbReference type="ARBA" id="ARBA00023082"/>
    </source>
</evidence>
<evidence type="ECO:0000256" key="1">
    <source>
        <dbReference type="ARBA" id="ARBA00010641"/>
    </source>
</evidence>
<evidence type="ECO:0000259" key="6">
    <source>
        <dbReference type="Pfam" id="PF04542"/>
    </source>
</evidence>
<keyword evidence="2" id="KW-0805">Transcription regulation</keyword>
<dbReference type="Gene3D" id="1.10.10.10">
    <property type="entry name" value="Winged helix-like DNA-binding domain superfamily/Winged helix DNA-binding domain"/>
    <property type="match status" value="1"/>
</dbReference>
<dbReference type="InterPro" id="IPR014284">
    <property type="entry name" value="RNA_pol_sigma-70_dom"/>
</dbReference>
<dbReference type="SUPFAM" id="SSF88946">
    <property type="entry name" value="Sigma2 domain of RNA polymerase sigma factors"/>
    <property type="match status" value="1"/>
</dbReference>
<evidence type="ECO:0000313" key="9">
    <source>
        <dbReference type="Proteomes" id="UP000291838"/>
    </source>
</evidence>
<dbReference type="CDD" id="cd06171">
    <property type="entry name" value="Sigma70_r4"/>
    <property type="match status" value="1"/>
</dbReference>
<gene>
    <name evidence="8" type="ORF">EUA06_01135</name>
</gene>
<dbReference type="GO" id="GO:0016987">
    <property type="term" value="F:sigma factor activity"/>
    <property type="evidence" value="ECO:0007669"/>
    <property type="project" value="UniProtKB-KW"/>
</dbReference>
<dbReference type="InterPro" id="IPR013325">
    <property type="entry name" value="RNA_pol_sigma_r2"/>
</dbReference>
<dbReference type="GO" id="GO:0003677">
    <property type="term" value="F:DNA binding"/>
    <property type="evidence" value="ECO:0007669"/>
    <property type="project" value="UniProtKB-KW"/>
</dbReference>
<evidence type="ECO:0000256" key="2">
    <source>
        <dbReference type="ARBA" id="ARBA00023015"/>
    </source>
</evidence>
<evidence type="ECO:0000313" key="8">
    <source>
        <dbReference type="EMBL" id="RYB96216.1"/>
    </source>
</evidence>
<evidence type="ECO:0000256" key="4">
    <source>
        <dbReference type="ARBA" id="ARBA00023125"/>
    </source>
</evidence>
<accession>A0A4Q2S4G1</accession>
<reference evidence="8 9" key="1">
    <citation type="submission" date="2019-01" db="EMBL/GenBank/DDBJ databases">
        <title>Novel species of Nocardioides.</title>
        <authorList>
            <person name="Liu Q."/>
            <person name="Xin Y.-H."/>
        </authorList>
    </citation>
    <scope>NUCLEOTIDE SEQUENCE [LARGE SCALE GENOMIC DNA]</scope>
    <source>
        <strain evidence="8 9">HLT3-15</strain>
    </source>
</reference>
<dbReference type="InterPro" id="IPR013324">
    <property type="entry name" value="RNA_pol_sigma_r3/r4-like"/>
</dbReference>